<name>A0A5D0J537_9FLAO</name>
<dbReference type="PANTHER" id="PTHR30557">
    <property type="entry name" value="THIAMINE BIOSYNTHESIS PROTEIN THIC"/>
    <property type="match status" value="1"/>
</dbReference>
<feature type="region of interest" description="Disordered" evidence="1">
    <location>
        <begin position="47"/>
        <end position="74"/>
    </location>
</feature>
<accession>A0A5D0J537</accession>
<dbReference type="EMBL" id="VSDQ01000172">
    <property type="protein sequence ID" value="TYA91243.1"/>
    <property type="molecule type" value="Genomic_DNA"/>
</dbReference>
<organism evidence="3 4">
    <name type="scientific">Seonamhaeicola marinus</name>
    <dbReference type="NCBI Taxonomy" id="1912246"/>
    <lineage>
        <taxon>Bacteria</taxon>
        <taxon>Pseudomonadati</taxon>
        <taxon>Bacteroidota</taxon>
        <taxon>Flavobacteriia</taxon>
        <taxon>Flavobacteriales</taxon>
        <taxon>Flavobacteriaceae</taxon>
    </lineage>
</organism>
<dbReference type="Pfam" id="PF13667">
    <property type="entry name" value="ThiC-associated"/>
    <property type="match status" value="1"/>
</dbReference>
<dbReference type="GO" id="GO:0051536">
    <property type="term" value="F:iron-sulfur cluster binding"/>
    <property type="evidence" value="ECO:0007669"/>
    <property type="project" value="InterPro"/>
</dbReference>
<dbReference type="InterPro" id="IPR002817">
    <property type="entry name" value="ThiC/BzaA/B"/>
</dbReference>
<evidence type="ECO:0000313" key="3">
    <source>
        <dbReference type="EMBL" id="TYA91243.1"/>
    </source>
</evidence>
<keyword evidence="4" id="KW-1185">Reference proteome</keyword>
<evidence type="ECO:0000259" key="2">
    <source>
        <dbReference type="Pfam" id="PF13667"/>
    </source>
</evidence>
<feature type="non-terminal residue" evidence="3">
    <location>
        <position position="98"/>
    </location>
</feature>
<dbReference type="GO" id="GO:0005829">
    <property type="term" value="C:cytosol"/>
    <property type="evidence" value="ECO:0007669"/>
    <property type="project" value="TreeGrafter"/>
</dbReference>
<dbReference type="InterPro" id="IPR025747">
    <property type="entry name" value="ThiC-associated_dom"/>
</dbReference>
<comment type="caution">
    <text evidence="3">The sequence shown here is derived from an EMBL/GenBank/DDBJ whole genome shotgun (WGS) entry which is preliminary data.</text>
</comment>
<evidence type="ECO:0000256" key="1">
    <source>
        <dbReference type="SAM" id="MobiDB-lite"/>
    </source>
</evidence>
<reference evidence="3 4" key="1">
    <citation type="submission" date="2019-08" db="EMBL/GenBank/DDBJ databases">
        <title>Seonamhaeicola sediminis sp. nov., isolated from marine sediment.</title>
        <authorList>
            <person name="Cao W.R."/>
        </authorList>
    </citation>
    <scope>NUCLEOTIDE SEQUENCE [LARGE SCALE GENOMIC DNA]</scope>
    <source>
        <strain evidence="3 4">B011</strain>
    </source>
</reference>
<gene>
    <name evidence="3" type="ORF">FUA24_02840</name>
</gene>
<sequence length="98" mass="11222">MKKKDTAPTAQLITRNPFPNSKKIYVKGQMHPEIKVAMRQITLSDTKDSMTGKVTPNEPVTVYDTSGPYTDPEKEINVHNGIERIREPWILNRNDVEQ</sequence>
<dbReference type="AlphaFoldDB" id="A0A5D0J537"/>
<dbReference type="PANTHER" id="PTHR30557:SF1">
    <property type="entry name" value="PHOSPHOMETHYLPYRIMIDINE SYNTHASE, CHLOROPLASTIC"/>
    <property type="match status" value="1"/>
</dbReference>
<protein>
    <submittedName>
        <fullName evidence="3">Phosphomethylpyrimidine synthase ThiC</fullName>
    </submittedName>
</protein>
<dbReference type="GO" id="GO:0009228">
    <property type="term" value="P:thiamine biosynthetic process"/>
    <property type="evidence" value="ECO:0007669"/>
    <property type="project" value="InterPro"/>
</dbReference>
<feature type="domain" description="ThiC-associated" evidence="2">
    <location>
        <begin position="17"/>
        <end position="97"/>
    </location>
</feature>
<dbReference type="Proteomes" id="UP000323930">
    <property type="component" value="Unassembled WGS sequence"/>
</dbReference>
<proteinExistence type="predicted"/>
<evidence type="ECO:0000313" key="4">
    <source>
        <dbReference type="Proteomes" id="UP000323930"/>
    </source>
</evidence>